<evidence type="ECO:0000313" key="4">
    <source>
        <dbReference type="Proteomes" id="UP000812961"/>
    </source>
</evidence>
<feature type="domain" description="TraG P-loop" evidence="2">
    <location>
        <begin position="401"/>
        <end position="810"/>
    </location>
</feature>
<organism evidence="3 4">
    <name type="scientific">Chitinophaga rhizophila</name>
    <dbReference type="NCBI Taxonomy" id="2866212"/>
    <lineage>
        <taxon>Bacteria</taxon>
        <taxon>Pseudomonadati</taxon>
        <taxon>Bacteroidota</taxon>
        <taxon>Chitinophagia</taxon>
        <taxon>Chitinophagales</taxon>
        <taxon>Chitinophagaceae</taxon>
        <taxon>Chitinophaga</taxon>
    </lineage>
</organism>
<dbReference type="SUPFAM" id="SSF52540">
    <property type="entry name" value="P-loop containing nucleoside triphosphate hydrolases"/>
    <property type="match status" value="1"/>
</dbReference>
<protein>
    <submittedName>
        <fullName evidence="3">TraG family conjugative transposon ATPase</fullName>
    </submittedName>
</protein>
<dbReference type="Pfam" id="PF19044">
    <property type="entry name" value="P-loop_TraG"/>
    <property type="match status" value="1"/>
</dbReference>
<dbReference type="Gene3D" id="1.10.8.730">
    <property type="match status" value="1"/>
</dbReference>
<dbReference type="InterPro" id="IPR027417">
    <property type="entry name" value="P-loop_NTPase"/>
</dbReference>
<feature type="domain" description="TraG N-terminal Bacteroidetes" evidence="1">
    <location>
        <begin position="1"/>
        <end position="42"/>
    </location>
</feature>
<evidence type="ECO:0000313" key="3">
    <source>
        <dbReference type="EMBL" id="MBW8683450.1"/>
    </source>
</evidence>
<dbReference type="NCBIfam" id="TIGR03783">
    <property type="entry name" value="Bac_Flav_CT_G"/>
    <property type="match status" value="1"/>
</dbReference>
<dbReference type="Gene3D" id="3.40.50.300">
    <property type="entry name" value="P-loop containing nucleotide triphosphate hydrolases"/>
    <property type="match status" value="1"/>
</dbReference>
<accession>A0ABS7G8J7</accession>
<evidence type="ECO:0000259" key="1">
    <source>
        <dbReference type="Pfam" id="PF12991"/>
    </source>
</evidence>
<dbReference type="Pfam" id="PF12991">
    <property type="entry name" value="DUF3875"/>
    <property type="match status" value="1"/>
</dbReference>
<comment type="caution">
    <text evidence="3">The sequence shown here is derived from an EMBL/GenBank/DDBJ whole genome shotgun (WGS) entry which is preliminary data.</text>
</comment>
<dbReference type="Proteomes" id="UP000812961">
    <property type="component" value="Unassembled WGS sequence"/>
</dbReference>
<reference evidence="3 4" key="1">
    <citation type="submission" date="2021-08" db="EMBL/GenBank/DDBJ databases">
        <title>The genome sequence of Chitinophaga sp. B61.</title>
        <authorList>
            <person name="Zhang X."/>
        </authorList>
    </citation>
    <scope>NUCLEOTIDE SEQUENCE [LARGE SCALE GENOMIC DNA]</scope>
    <source>
        <strain evidence="3 4">B61</strain>
    </source>
</reference>
<evidence type="ECO:0000259" key="2">
    <source>
        <dbReference type="Pfam" id="PF19044"/>
    </source>
</evidence>
<dbReference type="EMBL" id="JAICCF010000001">
    <property type="protein sequence ID" value="MBW8683450.1"/>
    <property type="molecule type" value="Genomic_DNA"/>
</dbReference>
<dbReference type="InterPro" id="IPR024451">
    <property type="entry name" value="TraG_N_Bacteroidetes"/>
</dbReference>
<dbReference type="PANTHER" id="PTHR38467:SF1">
    <property type="entry name" value="CONJUGATIVE TRANSFER: ASSEMBLY"/>
    <property type="match status" value="1"/>
</dbReference>
<keyword evidence="4" id="KW-1185">Reference proteome</keyword>
<gene>
    <name evidence="3" type="ORF">K1Y79_03810</name>
</gene>
<dbReference type="InterPro" id="IPR022509">
    <property type="entry name" value="Conjugation_ATPase_TraG"/>
</dbReference>
<name>A0ABS7G8J7_9BACT</name>
<dbReference type="InterPro" id="IPR043964">
    <property type="entry name" value="P-loop_TraG"/>
</dbReference>
<proteinExistence type="predicted"/>
<dbReference type="PANTHER" id="PTHR38467">
    <property type="match status" value="1"/>
</dbReference>
<dbReference type="InterPro" id="IPR053155">
    <property type="entry name" value="F-pilin_assembly_TraC"/>
</dbReference>
<sequence length="821" mass="94372">MEEHLPIWKVENDCIISKAGDITIGYEVEHPEIFTMSSDDYEMQQQLFAKAIKLLPNHTVLHKQDWYVKDKYQADFQKHADNFLMLGSERFFHERPFMKHTSYLFITKKAVDRKPATSAFHNLLKRRLIHPDIVSQELWDILMDAAGQFEKVLSSTGQLSLRRLTSDEIAGTEGTAGLLEKYSYLQTDNTMENVVDIELKPQLKVGANYCQMYTLSELESMPALVGPRITYDKYSTDKTKFSVSFASPLGLLLPHNHIYNQYIVVDDAQKTIKKLEAKRLRLQSLSGYSRQNLIARDAVNDFLNEAISEQRLPVKVHYNVLSWTDNLEELKEFRNQVSAALSQMEATPKLENKGVAQLFWAGIPGNAAELPTNELFDTFSEQASCLLQLDTAYRSSPSPFGIRLGDRLTGQPLHVDISDIVMTQGVTTNRNKLVVGGSGSGKSVAMNGILYHYYIQQAHIVIIDVGHSYRGLCDLVGGYYFTYDENSPISFNPFYLTDGDSMDTEKRESIKTLLLALWKKEDELFTRSEYVALSNAITLYYQKLEENPSIFPCFNSFYEFLQEDYIPVLKAEKVQEKHFDVNNFLYVLRPYYRGGEFDYLLNATENLDILHNRLVIFELDNIKDHPILFSIVTLICMEIFISKMRKLKGIRKVIVIEEAWKAIAKGSMAEFLKYLYKTVRKYFGEAITVTQEIDDLISSPIVKNAIINNADCKILLDMRKFMNKFDQIQEVLGLSSKGKTLLLSVNKANETGRRYRELFIDLGGQIMKVYRYEPSPEEYYCFTTEEREKVMVRKYAELHGGDIRQGIKALLIDLKENSKLK</sequence>